<dbReference type="GO" id="GO:0007508">
    <property type="term" value="P:larval heart development"/>
    <property type="evidence" value="ECO:0007669"/>
    <property type="project" value="TreeGrafter"/>
</dbReference>
<dbReference type="AlphaFoldDB" id="A0A6G5A9P0"/>
<sequence length="193" mass="21344">MLATSPRKFWEVINPQEMRTTSLSNAHGDIVDNNECANLFNEAFFSVFTNESSVPDFSSPARSTESMPQIAFSTDGIISIIEKIKLSSSAGVDDINSKLLINVTHVCAAYLTLLFSQSLSSSILPADWKVGKVVPVYKSGNRDSPLNYRPISLTSIPLQKSWNMSSTPISSTSWTQCTFFHPSQHGFRRGLFL</sequence>
<reference evidence="1" key="1">
    <citation type="submission" date="2020-03" db="EMBL/GenBank/DDBJ databases">
        <title>A transcriptome and proteome of the tick Rhipicephalus microplus shaped by the genetic composition of its hosts and developmental stage.</title>
        <authorList>
            <person name="Garcia G.R."/>
            <person name="Ribeiro J.M.C."/>
            <person name="Maruyama S.R."/>
            <person name="Gardinasse L.G."/>
            <person name="Nelson K."/>
            <person name="Ferreira B.R."/>
            <person name="Andrade T.G."/>
            <person name="Santos I.K.F.M."/>
        </authorList>
    </citation>
    <scope>NUCLEOTIDE SEQUENCE</scope>
    <source>
        <strain evidence="1">NSGR</strain>
        <tissue evidence="1">Salivary glands</tissue>
    </source>
</reference>
<dbReference type="EMBL" id="GIKN01005442">
    <property type="protein sequence ID" value="NIE47715.1"/>
    <property type="molecule type" value="Transcribed_RNA"/>
</dbReference>
<accession>A0A6G5A9P0</accession>
<dbReference type="PANTHER" id="PTHR33395:SF22">
    <property type="entry name" value="REVERSE TRANSCRIPTASE DOMAIN-CONTAINING PROTEIN"/>
    <property type="match status" value="1"/>
</dbReference>
<proteinExistence type="predicted"/>
<protein>
    <submittedName>
        <fullName evidence="1">Putative tick transposon</fullName>
    </submittedName>
</protein>
<dbReference type="GO" id="GO:0031012">
    <property type="term" value="C:extracellular matrix"/>
    <property type="evidence" value="ECO:0007669"/>
    <property type="project" value="TreeGrafter"/>
</dbReference>
<name>A0A6G5A9P0_RHIMP</name>
<organism evidence="1">
    <name type="scientific">Rhipicephalus microplus</name>
    <name type="common">Cattle tick</name>
    <name type="synonym">Boophilus microplus</name>
    <dbReference type="NCBI Taxonomy" id="6941"/>
    <lineage>
        <taxon>Eukaryota</taxon>
        <taxon>Metazoa</taxon>
        <taxon>Ecdysozoa</taxon>
        <taxon>Arthropoda</taxon>
        <taxon>Chelicerata</taxon>
        <taxon>Arachnida</taxon>
        <taxon>Acari</taxon>
        <taxon>Parasitiformes</taxon>
        <taxon>Ixodida</taxon>
        <taxon>Ixodoidea</taxon>
        <taxon>Ixodidae</taxon>
        <taxon>Rhipicephalinae</taxon>
        <taxon>Rhipicephalus</taxon>
        <taxon>Boophilus</taxon>
    </lineage>
</organism>
<dbReference type="PANTHER" id="PTHR33395">
    <property type="entry name" value="TRANSCRIPTASE, PUTATIVE-RELATED-RELATED"/>
    <property type="match status" value="1"/>
</dbReference>
<dbReference type="GO" id="GO:0061343">
    <property type="term" value="P:cell adhesion involved in heart morphogenesis"/>
    <property type="evidence" value="ECO:0007669"/>
    <property type="project" value="TreeGrafter"/>
</dbReference>
<evidence type="ECO:0000313" key="1">
    <source>
        <dbReference type="EMBL" id="NIE47715.1"/>
    </source>
</evidence>